<proteinExistence type="predicted"/>
<gene>
    <name evidence="3" type="ORF">DAT39_010751</name>
</gene>
<dbReference type="SUPFAM" id="SSF48726">
    <property type="entry name" value="Immunoglobulin"/>
    <property type="match status" value="1"/>
</dbReference>
<dbReference type="InterPro" id="IPR007110">
    <property type="entry name" value="Ig-like_dom"/>
</dbReference>
<dbReference type="Gene3D" id="2.60.40.10">
    <property type="entry name" value="Immunoglobulins"/>
    <property type="match status" value="1"/>
</dbReference>
<dbReference type="InterPro" id="IPR036179">
    <property type="entry name" value="Ig-like_dom_sf"/>
</dbReference>
<dbReference type="InterPro" id="IPR003599">
    <property type="entry name" value="Ig_sub"/>
</dbReference>
<dbReference type="Pfam" id="PF13895">
    <property type="entry name" value="Ig_2"/>
    <property type="match status" value="1"/>
</dbReference>
<evidence type="ECO:0000313" key="3">
    <source>
        <dbReference type="EMBL" id="KAF5899545.1"/>
    </source>
</evidence>
<evidence type="ECO:0000313" key="4">
    <source>
        <dbReference type="Proteomes" id="UP000727407"/>
    </source>
</evidence>
<dbReference type="AlphaFoldDB" id="A0A8J4TQJ0"/>
<evidence type="ECO:0000256" key="1">
    <source>
        <dbReference type="SAM" id="SignalP"/>
    </source>
</evidence>
<dbReference type="InterPro" id="IPR013783">
    <property type="entry name" value="Ig-like_fold"/>
</dbReference>
<feature type="signal peptide" evidence="1">
    <location>
        <begin position="1"/>
        <end position="16"/>
    </location>
</feature>
<organism evidence="3 4">
    <name type="scientific">Clarias magur</name>
    <name type="common">Asian catfish</name>
    <name type="synonym">Macropteronotus magur</name>
    <dbReference type="NCBI Taxonomy" id="1594786"/>
    <lineage>
        <taxon>Eukaryota</taxon>
        <taxon>Metazoa</taxon>
        <taxon>Chordata</taxon>
        <taxon>Craniata</taxon>
        <taxon>Vertebrata</taxon>
        <taxon>Euteleostomi</taxon>
        <taxon>Actinopterygii</taxon>
        <taxon>Neopterygii</taxon>
        <taxon>Teleostei</taxon>
        <taxon>Ostariophysi</taxon>
        <taxon>Siluriformes</taxon>
        <taxon>Clariidae</taxon>
        <taxon>Clarias</taxon>
    </lineage>
</organism>
<keyword evidence="1" id="KW-0732">Signal</keyword>
<dbReference type="EMBL" id="QNUK01000164">
    <property type="protein sequence ID" value="KAF5899545.1"/>
    <property type="molecule type" value="Genomic_DNA"/>
</dbReference>
<evidence type="ECO:0000259" key="2">
    <source>
        <dbReference type="PROSITE" id="PS50835"/>
    </source>
</evidence>
<feature type="non-terminal residue" evidence="3">
    <location>
        <position position="147"/>
    </location>
</feature>
<feature type="domain" description="Ig-like" evidence="2">
    <location>
        <begin position="25"/>
        <end position="110"/>
    </location>
</feature>
<dbReference type="PROSITE" id="PS50835">
    <property type="entry name" value="IG_LIKE"/>
    <property type="match status" value="1"/>
</dbReference>
<feature type="chain" id="PRO_5035253802" description="Ig-like domain-containing protein" evidence="1">
    <location>
        <begin position="17"/>
        <end position="147"/>
    </location>
</feature>
<accession>A0A8J4TQJ0</accession>
<sequence length="147" mass="16109">MWFLVVIFLLLLPCDAIDVSDECVPSVSMSHNGYVNVMSSQSFNLTCTCTCFSANYTIQLLKNKQVLSELGLSRHTMILFLLIPAVQRNDSGRYECRSKPTKVSSSVNVSVVYKDKDNVDETDNITAPVVSGPTTGDLQSTCNPSCS</sequence>
<dbReference type="SMART" id="SM00409">
    <property type="entry name" value="IG"/>
    <property type="match status" value="1"/>
</dbReference>
<comment type="caution">
    <text evidence="3">The sequence shown here is derived from an EMBL/GenBank/DDBJ whole genome shotgun (WGS) entry which is preliminary data.</text>
</comment>
<name>A0A8J4TQJ0_CLAMG</name>
<protein>
    <recommendedName>
        <fullName evidence="2">Ig-like domain-containing protein</fullName>
    </recommendedName>
</protein>
<dbReference type="OrthoDB" id="8840196at2759"/>
<reference evidence="3" key="1">
    <citation type="submission" date="2020-07" db="EMBL/GenBank/DDBJ databases">
        <title>Clarias magur genome sequencing, assembly and annotation.</title>
        <authorList>
            <person name="Kushwaha B."/>
            <person name="Kumar R."/>
            <person name="Das P."/>
            <person name="Joshi C.G."/>
            <person name="Kumar D."/>
            <person name="Nagpure N.S."/>
            <person name="Pandey M."/>
            <person name="Agarwal S."/>
            <person name="Srivastava S."/>
            <person name="Singh M."/>
            <person name="Sahoo L."/>
            <person name="Jayasankar P."/>
            <person name="Meher P.K."/>
            <person name="Koringa P.G."/>
            <person name="Iquebal M.A."/>
            <person name="Das S.P."/>
            <person name="Bit A."/>
            <person name="Patnaik S."/>
            <person name="Patel N."/>
            <person name="Shah T.M."/>
            <person name="Hinsu A."/>
            <person name="Jena J.K."/>
        </authorList>
    </citation>
    <scope>NUCLEOTIDE SEQUENCE</scope>
    <source>
        <strain evidence="3">CIFAMagur01</strain>
        <tissue evidence="3">Testis</tissue>
    </source>
</reference>
<keyword evidence="4" id="KW-1185">Reference proteome</keyword>
<dbReference type="Proteomes" id="UP000727407">
    <property type="component" value="Unassembled WGS sequence"/>
</dbReference>